<name>Q5P468_AROAE</name>
<dbReference type="STRING" id="76114.ebA3154"/>
<organism evidence="1 2">
    <name type="scientific">Aromatoleum aromaticum (strain DSM 19018 / LMG 30748 / EbN1)</name>
    <name type="common">Azoarcus sp. (strain EbN1)</name>
    <dbReference type="NCBI Taxonomy" id="76114"/>
    <lineage>
        <taxon>Bacteria</taxon>
        <taxon>Pseudomonadati</taxon>
        <taxon>Pseudomonadota</taxon>
        <taxon>Betaproteobacteria</taxon>
        <taxon>Rhodocyclales</taxon>
        <taxon>Rhodocyclaceae</taxon>
        <taxon>Aromatoleum</taxon>
    </lineage>
</organism>
<keyword evidence="1" id="KW-0472">Membrane</keyword>
<keyword evidence="1" id="KW-0812">Transmembrane</keyword>
<gene>
    <name evidence="1" type="ORF">ebA3154</name>
</gene>
<accession>Q5P468</accession>
<dbReference type="Proteomes" id="UP000006552">
    <property type="component" value="Chromosome"/>
</dbReference>
<dbReference type="eggNOG" id="ENOG5030FF7">
    <property type="taxonomic scope" value="Bacteria"/>
</dbReference>
<keyword evidence="2" id="KW-1185">Reference proteome</keyword>
<protein>
    <submittedName>
        <fullName evidence="1">Transmembrane protein</fullName>
    </submittedName>
</protein>
<reference evidence="1 2" key="1">
    <citation type="journal article" date="2005" name="Arch. Microbiol.">
        <title>The genome sequence of an anaerobic aromatic-degrading denitrifying bacterium, strain EbN1.</title>
        <authorList>
            <person name="Rabus R."/>
            <person name="Kube M."/>
            <person name="Heider J."/>
            <person name="Beck A."/>
            <person name="Heitmann K."/>
            <person name="Widdel F."/>
            <person name="Reinhardt R."/>
        </authorList>
    </citation>
    <scope>NUCLEOTIDE SEQUENCE [LARGE SCALE GENOMIC DNA]</scope>
    <source>
        <strain evidence="1 2">EbN1</strain>
    </source>
</reference>
<evidence type="ECO:0000313" key="1">
    <source>
        <dbReference type="EMBL" id="CAI07895.1"/>
    </source>
</evidence>
<dbReference type="Pfam" id="PF09694">
    <property type="entry name" value="Gcw_chp"/>
    <property type="match status" value="1"/>
</dbReference>
<sequence length="311" mass="33898">MHHRASAAPFRCITKSRGVAACTKTPFTQTMDLENSFDNHIVAGHIHDMALIVLVVHCQIIPLLKEHAMRKSTIAAALFTIMPVLGAGSVLAADGPFTANVSLVTDYAYRGISQTDERPALQGGVDYAHDSGFYAGVWGTNVSWLRDAETTSSSGNSLELDVYGGYRTVFGALGLDVGLLQYYYPGDFDRSWRRDTGLSKPDTLEGYVGLSWEFLTFKYSHAFTDLFGTPGSDHSKYLDLTASHEVMPGLALSAHVGRQVVTGPADSYTDWKIGATKAVGDFTLGLHYVDTDLDDVDLAEERLILSLSRTF</sequence>
<dbReference type="NCBIfam" id="TIGR02001">
    <property type="entry name" value="gcw_chp"/>
    <property type="match status" value="1"/>
</dbReference>
<proteinExistence type="predicted"/>
<dbReference type="KEGG" id="eba:ebA3154"/>
<dbReference type="EMBL" id="CR555306">
    <property type="protein sequence ID" value="CAI07895.1"/>
    <property type="molecule type" value="Genomic_DNA"/>
</dbReference>
<dbReference type="InterPro" id="IPR010239">
    <property type="entry name" value="CHP02001"/>
</dbReference>
<dbReference type="HOGENOM" id="CLU_074587_2_0_4"/>
<evidence type="ECO:0000313" key="2">
    <source>
        <dbReference type="Proteomes" id="UP000006552"/>
    </source>
</evidence>
<dbReference type="AlphaFoldDB" id="Q5P468"/>